<protein>
    <submittedName>
        <fullName evidence="5">Peptidase S51 dipeptidase E</fullName>
    </submittedName>
</protein>
<keyword evidence="4" id="KW-0720">Serine protease</keyword>
<feature type="non-terminal residue" evidence="5">
    <location>
        <position position="184"/>
    </location>
</feature>
<name>A0A0G0K937_9BACT</name>
<evidence type="ECO:0000313" key="6">
    <source>
        <dbReference type="Proteomes" id="UP000034324"/>
    </source>
</evidence>
<dbReference type="InterPro" id="IPR005320">
    <property type="entry name" value="Peptidase_S51"/>
</dbReference>
<sequence>MMKLTFLGSGCWQGIPAPFGDDEISTKVEGDKSWLINDLSKCNELGFKEVDIVDIAAVSRDVWQSRLEKADVIMVGGGNTSYLIDQIRKSGLDNILPALLTTRVYVGVSAGSMVVAPNLREKEMQRLYEEPIIDDATNEGLGFVDFLVVPHMNSQYFPRAGELVNEVARGITTPLYAIDDQTAV</sequence>
<comment type="caution">
    <text evidence="5">The sequence shown here is derived from an EMBL/GenBank/DDBJ whole genome shotgun (WGS) entry which is preliminary data.</text>
</comment>
<dbReference type="SUPFAM" id="SSF52317">
    <property type="entry name" value="Class I glutamine amidotransferase-like"/>
    <property type="match status" value="1"/>
</dbReference>
<dbReference type="AlphaFoldDB" id="A0A0G0K937"/>
<keyword evidence="2" id="KW-0645">Protease</keyword>
<evidence type="ECO:0000256" key="1">
    <source>
        <dbReference type="ARBA" id="ARBA00006534"/>
    </source>
</evidence>
<dbReference type="Gene3D" id="3.40.50.880">
    <property type="match status" value="1"/>
</dbReference>
<gene>
    <name evidence="5" type="ORF">US99_C0083G0008</name>
</gene>
<dbReference type="PANTHER" id="PTHR20842">
    <property type="entry name" value="PROTEASE S51 ALPHA-ASPARTYL DIPEPTIDASE"/>
    <property type="match status" value="1"/>
</dbReference>
<proteinExistence type="inferred from homology"/>
<dbReference type="EMBL" id="LBVC01000083">
    <property type="protein sequence ID" value="KKQ76163.1"/>
    <property type="molecule type" value="Genomic_DNA"/>
</dbReference>
<evidence type="ECO:0000256" key="4">
    <source>
        <dbReference type="ARBA" id="ARBA00022825"/>
    </source>
</evidence>
<accession>A0A0G0K937</accession>
<dbReference type="Proteomes" id="UP000034324">
    <property type="component" value="Unassembled WGS sequence"/>
</dbReference>
<evidence type="ECO:0000256" key="2">
    <source>
        <dbReference type="ARBA" id="ARBA00022670"/>
    </source>
</evidence>
<dbReference type="InterPro" id="IPR029062">
    <property type="entry name" value="Class_I_gatase-like"/>
</dbReference>
<evidence type="ECO:0000313" key="5">
    <source>
        <dbReference type="EMBL" id="KKQ76163.1"/>
    </source>
</evidence>
<dbReference type="GO" id="GO:0006508">
    <property type="term" value="P:proteolysis"/>
    <property type="evidence" value="ECO:0007669"/>
    <property type="project" value="UniProtKB-KW"/>
</dbReference>
<dbReference type="PANTHER" id="PTHR20842:SF0">
    <property type="entry name" value="ALPHA-ASPARTYL DIPEPTIDASE"/>
    <property type="match status" value="1"/>
</dbReference>
<reference evidence="5 6" key="1">
    <citation type="journal article" date="2015" name="Nature">
        <title>rRNA introns, odd ribosomes, and small enigmatic genomes across a large radiation of phyla.</title>
        <authorList>
            <person name="Brown C.T."/>
            <person name="Hug L.A."/>
            <person name="Thomas B.C."/>
            <person name="Sharon I."/>
            <person name="Castelle C.J."/>
            <person name="Singh A."/>
            <person name="Wilkins M.J."/>
            <person name="Williams K.H."/>
            <person name="Banfield J.F."/>
        </authorList>
    </citation>
    <scope>NUCLEOTIDE SEQUENCE [LARGE SCALE GENOMIC DNA]</scope>
</reference>
<keyword evidence="3" id="KW-0378">Hydrolase</keyword>
<dbReference type="Pfam" id="PF03575">
    <property type="entry name" value="Peptidase_S51"/>
    <property type="match status" value="1"/>
</dbReference>
<evidence type="ECO:0000256" key="3">
    <source>
        <dbReference type="ARBA" id="ARBA00022801"/>
    </source>
</evidence>
<dbReference type="GO" id="GO:0008236">
    <property type="term" value="F:serine-type peptidase activity"/>
    <property type="evidence" value="ECO:0007669"/>
    <property type="project" value="UniProtKB-KW"/>
</dbReference>
<comment type="similarity">
    <text evidence="1">Belongs to the peptidase S51 family.</text>
</comment>
<organism evidence="5 6">
    <name type="scientific">Candidatus Daviesbacteria bacterium GW2011_GWF2_38_6</name>
    <dbReference type="NCBI Taxonomy" id="1618432"/>
    <lineage>
        <taxon>Bacteria</taxon>
        <taxon>Candidatus Daviesiibacteriota</taxon>
    </lineage>
</organism>